<keyword evidence="5" id="KW-0479">Metal-binding</keyword>
<sequence length="108" mass="12919">MTTTLNRNFNIPLKKIAEFCHKWEIIEFAVFGSILRDDFISDSDIDCLVKFSENSYWSLFDRVKMKEELALILNRKVDLVNRKSIENSENWLREQEILKTNKVIYVKE</sequence>
<dbReference type="Gene3D" id="3.30.460.10">
    <property type="entry name" value="Beta Polymerase, domain 2"/>
    <property type="match status" value="1"/>
</dbReference>
<evidence type="ECO:0000256" key="4">
    <source>
        <dbReference type="ARBA" id="ARBA00022695"/>
    </source>
</evidence>
<evidence type="ECO:0000256" key="6">
    <source>
        <dbReference type="ARBA" id="ARBA00022741"/>
    </source>
</evidence>
<dbReference type="InterPro" id="IPR002934">
    <property type="entry name" value="Polymerase_NTP_transf_dom"/>
</dbReference>
<evidence type="ECO:0000256" key="3">
    <source>
        <dbReference type="ARBA" id="ARBA00022679"/>
    </source>
</evidence>
<evidence type="ECO:0000256" key="1">
    <source>
        <dbReference type="ARBA" id="ARBA00001946"/>
    </source>
</evidence>
<reference evidence="11" key="1">
    <citation type="submission" date="2023-11" db="EMBL/GenBank/DDBJ databases">
        <title>Genome sequence of Cyanobacterium aponinum BCRC AL20115.</title>
        <authorList>
            <person name="Chang H.-Y."/>
            <person name="Lin K.-M."/>
            <person name="Hsueh H.-T."/>
            <person name="Chu H.-A."/>
            <person name="Kuo C.-H."/>
        </authorList>
    </citation>
    <scope>NUCLEOTIDE SEQUENCE</scope>
    <source>
        <strain evidence="11">AL20115</strain>
    </source>
</reference>
<protein>
    <submittedName>
        <fullName evidence="11">Nucleotidyltransferase domain-containing protein</fullName>
    </submittedName>
</protein>
<evidence type="ECO:0000256" key="2">
    <source>
        <dbReference type="ARBA" id="ARBA00022649"/>
    </source>
</evidence>
<dbReference type="PANTHER" id="PTHR33571">
    <property type="entry name" value="SSL8005 PROTEIN"/>
    <property type="match status" value="1"/>
</dbReference>
<evidence type="ECO:0000256" key="7">
    <source>
        <dbReference type="ARBA" id="ARBA00022840"/>
    </source>
</evidence>
<keyword evidence="7" id="KW-0067">ATP-binding</keyword>
<keyword evidence="2" id="KW-1277">Toxin-antitoxin system</keyword>
<dbReference type="EMBL" id="CP138348">
    <property type="protein sequence ID" value="WPF87028.1"/>
    <property type="molecule type" value="Genomic_DNA"/>
</dbReference>
<dbReference type="Pfam" id="PF01909">
    <property type="entry name" value="NTP_transf_2"/>
    <property type="match status" value="1"/>
</dbReference>
<accession>A0AAF0ZB34</accession>
<dbReference type="GO" id="GO:0016779">
    <property type="term" value="F:nucleotidyltransferase activity"/>
    <property type="evidence" value="ECO:0007669"/>
    <property type="project" value="UniProtKB-KW"/>
</dbReference>
<comment type="similarity">
    <text evidence="9">Belongs to the MntA antitoxin family.</text>
</comment>
<dbReference type="AlphaFoldDB" id="A0AAF0ZB34"/>
<organism evidence="11">
    <name type="scientific">Cyanobacterium aponinum AL20115</name>
    <dbReference type="NCBI Taxonomy" id="3090662"/>
    <lineage>
        <taxon>Bacteria</taxon>
        <taxon>Bacillati</taxon>
        <taxon>Cyanobacteriota</taxon>
        <taxon>Cyanophyceae</taxon>
        <taxon>Oscillatoriophycideae</taxon>
        <taxon>Chroococcales</taxon>
        <taxon>Geminocystaceae</taxon>
        <taxon>Cyanobacterium</taxon>
    </lineage>
</organism>
<dbReference type="SUPFAM" id="SSF81301">
    <property type="entry name" value="Nucleotidyltransferase"/>
    <property type="match status" value="1"/>
</dbReference>
<feature type="domain" description="Polymerase nucleotidyl transferase" evidence="10">
    <location>
        <begin position="17"/>
        <end position="97"/>
    </location>
</feature>
<keyword evidence="4" id="KW-0548">Nucleotidyltransferase</keyword>
<dbReference type="RefSeq" id="WP_320000820.1">
    <property type="nucleotide sequence ID" value="NZ_CP138348.1"/>
</dbReference>
<evidence type="ECO:0000259" key="10">
    <source>
        <dbReference type="Pfam" id="PF01909"/>
    </source>
</evidence>
<proteinExistence type="inferred from homology"/>
<keyword evidence="3" id="KW-0808">Transferase</keyword>
<name>A0AAF0ZB34_9CHRO</name>
<dbReference type="GO" id="GO:0005524">
    <property type="term" value="F:ATP binding"/>
    <property type="evidence" value="ECO:0007669"/>
    <property type="project" value="UniProtKB-KW"/>
</dbReference>
<evidence type="ECO:0000256" key="9">
    <source>
        <dbReference type="ARBA" id="ARBA00038276"/>
    </source>
</evidence>
<evidence type="ECO:0000256" key="8">
    <source>
        <dbReference type="ARBA" id="ARBA00022842"/>
    </source>
</evidence>
<keyword evidence="6" id="KW-0547">Nucleotide-binding</keyword>
<gene>
    <name evidence="11" type="ORF">SAY89_09385</name>
</gene>
<dbReference type="GO" id="GO:0046872">
    <property type="term" value="F:metal ion binding"/>
    <property type="evidence" value="ECO:0007669"/>
    <property type="project" value="UniProtKB-KW"/>
</dbReference>
<dbReference type="InterPro" id="IPR052038">
    <property type="entry name" value="Type-VII_TA_antitoxin"/>
</dbReference>
<keyword evidence="8" id="KW-0460">Magnesium</keyword>
<evidence type="ECO:0000256" key="5">
    <source>
        <dbReference type="ARBA" id="ARBA00022723"/>
    </source>
</evidence>
<comment type="cofactor">
    <cofactor evidence="1">
        <name>Mg(2+)</name>
        <dbReference type="ChEBI" id="CHEBI:18420"/>
    </cofactor>
</comment>
<dbReference type="InterPro" id="IPR043519">
    <property type="entry name" value="NT_sf"/>
</dbReference>
<evidence type="ECO:0000313" key="11">
    <source>
        <dbReference type="EMBL" id="WPF87028.1"/>
    </source>
</evidence>
<dbReference type="PANTHER" id="PTHR33571:SF12">
    <property type="entry name" value="BSL3053 PROTEIN"/>
    <property type="match status" value="1"/>
</dbReference>